<organism evidence="2 3">
    <name type="scientific">Homarus americanus</name>
    <name type="common">American lobster</name>
    <dbReference type="NCBI Taxonomy" id="6706"/>
    <lineage>
        <taxon>Eukaryota</taxon>
        <taxon>Metazoa</taxon>
        <taxon>Ecdysozoa</taxon>
        <taxon>Arthropoda</taxon>
        <taxon>Crustacea</taxon>
        <taxon>Multicrustacea</taxon>
        <taxon>Malacostraca</taxon>
        <taxon>Eumalacostraca</taxon>
        <taxon>Eucarida</taxon>
        <taxon>Decapoda</taxon>
        <taxon>Pleocyemata</taxon>
        <taxon>Astacidea</taxon>
        <taxon>Nephropoidea</taxon>
        <taxon>Nephropidae</taxon>
        <taxon>Homarus</taxon>
    </lineage>
</organism>
<reference evidence="2" key="1">
    <citation type="journal article" date="2021" name="Sci. Adv.">
        <title>The American lobster genome reveals insights on longevity, neural, and immune adaptations.</title>
        <authorList>
            <person name="Polinski J.M."/>
            <person name="Zimin A.V."/>
            <person name="Clark K.F."/>
            <person name="Kohn A.B."/>
            <person name="Sadowski N."/>
            <person name="Timp W."/>
            <person name="Ptitsyn A."/>
            <person name="Khanna P."/>
            <person name="Romanova D.Y."/>
            <person name="Williams P."/>
            <person name="Greenwood S.J."/>
            <person name="Moroz L.L."/>
            <person name="Walt D.R."/>
            <person name="Bodnar A.G."/>
        </authorList>
    </citation>
    <scope>NUCLEOTIDE SEQUENCE</scope>
    <source>
        <strain evidence="2">GMGI-L3</strain>
    </source>
</reference>
<sequence>MPSPTTTYLARWRLLTDHTAPVPPSGHLHQHQRQYGKADASWSGREGLVESASGRPGRQSMVCHPPYNILPANSTYPEKPSAASHENSAR</sequence>
<evidence type="ECO:0000313" key="3">
    <source>
        <dbReference type="Proteomes" id="UP000747542"/>
    </source>
</evidence>
<evidence type="ECO:0000313" key="2">
    <source>
        <dbReference type="EMBL" id="KAG7174691.1"/>
    </source>
</evidence>
<gene>
    <name evidence="2" type="ORF">Hamer_G022908</name>
</gene>
<dbReference type="Proteomes" id="UP000747542">
    <property type="component" value="Unassembled WGS sequence"/>
</dbReference>
<evidence type="ECO:0000256" key="1">
    <source>
        <dbReference type="SAM" id="MobiDB-lite"/>
    </source>
</evidence>
<protein>
    <submittedName>
        <fullName evidence="2">Uncharacterized protein</fullName>
    </submittedName>
</protein>
<feature type="region of interest" description="Disordered" evidence="1">
    <location>
        <begin position="20"/>
        <end position="90"/>
    </location>
</feature>
<comment type="caution">
    <text evidence="2">The sequence shown here is derived from an EMBL/GenBank/DDBJ whole genome shotgun (WGS) entry which is preliminary data.</text>
</comment>
<keyword evidence="3" id="KW-1185">Reference proteome</keyword>
<name>A0A8J5TH82_HOMAM</name>
<dbReference type="AlphaFoldDB" id="A0A8J5TH82"/>
<proteinExistence type="predicted"/>
<dbReference type="EMBL" id="JAHLQT010007332">
    <property type="protein sequence ID" value="KAG7174691.1"/>
    <property type="molecule type" value="Genomic_DNA"/>
</dbReference>
<accession>A0A8J5TH82</accession>